<evidence type="ECO:0000256" key="5">
    <source>
        <dbReference type="ARBA" id="ARBA00022989"/>
    </source>
</evidence>
<dbReference type="PANTHER" id="PTHR23517:SF2">
    <property type="entry name" value="MULTIDRUG RESISTANCE PROTEIN MDTH"/>
    <property type="match status" value="1"/>
</dbReference>
<dbReference type="SUPFAM" id="SSF103473">
    <property type="entry name" value="MFS general substrate transporter"/>
    <property type="match status" value="1"/>
</dbReference>
<dbReference type="Gene3D" id="1.20.1250.20">
    <property type="entry name" value="MFS general substrate transporter like domains"/>
    <property type="match status" value="1"/>
</dbReference>
<dbReference type="PROSITE" id="PS50850">
    <property type="entry name" value="MFS"/>
    <property type="match status" value="1"/>
</dbReference>
<gene>
    <name evidence="9" type="ORF">GCM10011444_24630</name>
</gene>
<organism evidence="9 10">
    <name type="scientific">Winogradskyella haliclonae</name>
    <dbReference type="NCBI Taxonomy" id="2048558"/>
    <lineage>
        <taxon>Bacteria</taxon>
        <taxon>Pseudomonadati</taxon>
        <taxon>Bacteroidota</taxon>
        <taxon>Flavobacteriia</taxon>
        <taxon>Flavobacteriales</taxon>
        <taxon>Flavobacteriaceae</taxon>
        <taxon>Winogradskyella</taxon>
    </lineage>
</organism>
<feature type="transmembrane region" description="Helical" evidence="7">
    <location>
        <begin position="259"/>
        <end position="280"/>
    </location>
</feature>
<protein>
    <submittedName>
        <fullName evidence="9">MFS transporter</fullName>
    </submittedName>
</protein>
<dbReference type="InterPro" id="IPR011701">
    <property type="entry name" value="MFS"/>
</dbReference>
<reference evidence="10" key="1">
    <citation type="journal article" date="2019" name="Int. J. Syst. Evol. Microbiol.">
        <title>The Global Catalogue of Microorganisms (GCM) 10K type strain sequencing project: providing services to taxonomists for standard genome sequencing and annotation.</title>
        <authorList>
            <consortium name="The Broad Institute Genomics Platform"/>
            <consortium name="The Broad Institute Genome Sequencing Center for Infectious Disease"/>
            <person name="Wu L."/>
            <person name="Ma J."/>
        </authorList>
    </citation>
    <scope>NUCLEOTIDE SEQUENCE [LARGE SCALE GENOMIC DNA]</scope>
    <source>
        <strain evidence="10">CCM 8681</strain>
    </source>
</reference>
<evidence type="ECO:0000259" key="8">
    <source>
        <dbReference type="PROSITE" id="PS50850"/>
    </source>
</evidence>
<comment type="subcellular location">
    <subcellularLocation>
        <location evidence="1">Cell membrane</location>
        <topology evidence="1">Multi-pass membrane protein</topology>
    </subcellularLocation>
</comment>
<proteinExistence type="predicted"/>
<evidence type="ECO:0000256" key="3">
    <source>
        <dbReference type="ARBA" id="ARBA00022475"/>
    </source>
</evidence>
<dbReference type="Pfam" id="PF07690">
    <property type="entry name" value="MFS_1"/>
    <property type="match status" value="1"/>
</dbReference>
<keyword evidence="4 7" id="KW-0812">Transmembrane</keyword>
<keyword evidence="5 7" id="KW-1133">Transmembrane helix</keyword>
<evidence type="ECO:0000256" key="1">
    <source>
        <dbReference type="ARBA" id="ARBA00004651"/>
    </source>
</evidence>
<evidence type="ECO:0000256" key="2">
    <source>
        <dbReference type="ARBA" id="ARBA00022448"/>
    </source>
</evidence>
<feature type="transmembrane region" description="Helical" evidence="7">
    <location>
        <begin position="80"/>
        <end position="99"/>
    </location>
</feature>
<evidence type="ECO:0000313" key="10">
    <source>
        <dbReference type="Proteomes" id="UP000624701"/>
    </source>
</evidence>
<keyword evidence="3" id="KW-1003">Cell membrane</keyword>
<evidence type="ECO:0000313" key="9">
    <source>
        <dbReference type="EMBL" id="GGI58154.1"/>
    </source>
</evidence>
<keyword evidence="2" id="KW-0813">Transport</keyword>
<dbReference type="InterPro" id="IPR036259">
    <property type="entry name" value="MFS_trans_sf"/>
</dbReference>
<dbReference type="PANTHER" id="PTHR23517">
    <property type="entry name" value="RESISTANCE PROTEIN MDTM, PUTATIVE-RELATED-RELATED"/>
    <property type="match status" value="1"/>
</dbReference>
<evidence type="ECO:0000256" key="7">
    <source>
        <dbReference type="SAM" id="Phobius"/>
    </source>
</evidence>
<dbReference type="InterPro" id="IPR050171">
    <property type="entry name" value="MFS_Transporters"/>
</dbReference>
<feature type="transmembrane region" description="Helical" evidence="7">
    <location>
        <begin position="172"/>
        <end position="192"/>
    </location>
</feature>
<feature type="domain" description="Major facilitator superfamily (MFS) profile" evidence="8">
    <location>
        <begin position="18"/>
        <end position="402"/>
    </location>
</feature>
<dbReference type="CDD" id="cd17329">
    <property type="entry name" value="MFS_MdtH_MDR_like"/>
    <property type="match status" value="1"/>
</dbReference>
<feature type="transmembrane region" description="Helical" evidence="7">
    <location>
        <begin position="287"/>
        <end position="304"/>
    </location>
</feature>
<keyword evidence="6 7" id="KW-0472">Membrane</keyword>
<feature type="transmembrane region" description="Helical" evidence="7">
    <location>
        <begin position="54"/>
        <end position="73"/>
    </location>
</feature>
<accession>A0ABQ2C113</accession>
<feature type="transmembrane region" description="Helical" evidence="7">
    <location>
        <begin position="105"/>
        <end position="123"/>
    </location>
</feature>
<dbReference type="Proteomes" id="UP000624701">
    <property type="component" value="Unassembled WGS sequence"/>
</dbReference>
<feature type="transmembrane region" description="Helical" evidence="7">
    <location>
        <begin position="310"/>
        <end position="329"/>
    </location>
</feature>
<dbReference type="InterPro" id="IPR020846">
    <property type="entry name" value="MFS_dom"/>
</dbReference>
<sequence length="405" mass="46226">MKKMYTNYIASFKGLPKEIWYISLISLVNRAGTMVIPFLSLYLTTNLEFSKDDAGWILAFFGIGSVIGGWLGGKLTDVFGFYKVMIVSLFLTGLCFIGLQYMSSFWGLCFGILITMSIADSFRPAIYVSIKTYTTEENRTRAIGLLRLAINLGMGIGPTLAGLIIVSKGYNMLFWIDGITCILAILLFSYLVKEPKKQSLEVDSESEEVSKLKNIVYRDFTYWIFIAMFFFMGMLFFQLIITMPLYYEGVFGLNEFQIGLFWMINIGLIIVLEMPFLNYLEKQSITVTQLILYACLLMSISFYILYQNFWIGILIISMALITFGEMLGFPYTNRFALSRAKEGFEGSYMALYAMAFSLSHIFSSKIGLSIVERFGYQINWLVTGTYGLIAVILSYWLHNRVKKNL</sequence>
<dbReference type="EMBL" id="BMDQ01000003">
    <property type="protein sequence ID" value="GGI58154.1"/>
    <property type="molecule type" value="Genomic_DNA"/>
</dbReference>
<feature type="transmembrane region" description="Helical" evidence="7">
    <location>
        <begin position="144"/>
        <end position="166"/>
    </location>
</feature>
<name>A0ABQ2C113_9FLAO</name>
<feature type="transmembrane region" description="Helical" evidence="7">
    <location>
        <begin position="350"/>
        <end position="371"/>
    </location>
</feature>
<keyword evidence="10" id="KW-1185">Reference proteome</keyword>
<evidence type="ECO:0000256" key="6">
    <source>
        <dbReference type="ARBA" id="ARBA00023136"/>
    </source>
</evidence>
<feature type="transmembrane region" description="Helical" evidence="7">
    <location>
        <begin position="220"/>
        <end position="247"/>
    </location>
</feature>
<comment type="caution">
    <text evidence="9">The sequence shown here is derived from an EMBL/GenBank/DDBJ whole genome shotgun (WGS) entry which is preliminary data.</text>
</comment>
<feature type="transmembrane region" description="Helical" evidence="7">
    <location>
        <begin position="20"/>
        <end position="42"/>
    </location>
</feature>
<evidence type="ECO:0000256" key="4">
    <source>
        <dbReference type="ARBA" id="ARBA00022692"/>
    </source>
</evidence>
<feature type="transmembrane region" description="Helical" evidence="7">
    <location>
        <begin position="377"/>
        <end position="397"/>
    </location>
</feature>